<dbReference type="Proteomes" id="UP000006056">
    <property type="component" value="Chromosome"/>
</dbReference>
<dbReference type="STRING" id="926566.Terro_2142"/>
<dbReference type="KEGG" id="trs:Terro_2506"/>
<protein>
    <recommendedName>
        <fullName evidence="4">Phage baseplate protein</fullName>
    </recommendedName>
</protein>
<dbReference type="EMBL" id="CP003379">
    <property type="protein sequence ID" value="AFL88412.1"/>
    <property type="molecule type" value="Genomic_DNA"/>
</dbReference>
<sequence>MESSAGMVVRAWEAGSTVTAWQRPAALLSALTDIPLQQTLRLGIARRDAALVAWRTALFGVQWPAFAQCPACKTMLEYELPQRSATVVESDEALEIDVSGLHLQVRWPNSLDLADAAACPDAREGRALLLKRILPEPVAEDFVGSVLTAMADAHNGFTGIDLQCPECAAHWSEVFEAGEYLWREVRAAGRRILRDVDALARAYGWSETEILSLSDLRRNEYLAMVP</sequence>
<name>I3ZGP4_TERRK</name>
<gene>
    <name evidence="1" type="ordered locus">Terro_2142</name>
    <name evidence="2" type="ordered locus">Terro_2506</name>
</gene>
<proteinExistence type="predicted"/>
<evidence type="ECO:0008006" key="4">
    <source>
        <dbReference type="Google" id="ProtNLM"/>
    </source>
</evidence>
<dbReference type="HOGENOM" id="CLU_076891_0_0_0"/>
<evidence type="ECO:0000313" key="1">
    <source>
        <dbReference type="EMBL" id="AFL88412.1"/>
    </source>
</evidence>
<dbReference type="RefSeq" id="WP_014785981.1">
    <property type="nucleotide sequence ID" value="NC_018014.1"/>
</dbReference>
<dbReference type="OrthoDB" id="283948at2"/>
<evidence type="ECO:0000313" key="3">
    <source>
        <dbReference type="Proteomes" id="UP000006056"/>
    </source>
</evidence>
<keyword evidence="3" id="KW-1185">Reference proteome</keyword>
<reference evidence="1 3" key="1">
    <citation type="submission" date="2012-06" db="EMBL/GenBank/DDBJ databases">
        <title>Complete genome of Terriglobus roseus DSM 18391.</title>
        <authorList>
            <consortium name="US DOE Joint Genome Institute (JGI-PGF)"/>
            <person name="Lucas S."/>
            <person name="Copeland A."/>
            <person name="Lapidus A."/>
            <person name="Glavina del Rio T."/>
            <person name="Dalin E."/>
            <person name="Tice H."/>
            <person name="Bruce D."/>
            <person name="Goodwin L."/>
            <person name="Pitluck S."/>
            <person name="Peters L."/>
            <person name="Mikhailova N."/>
            <person name="Munk A.C.C."/>
            <person name="Kyrpides N."/>
            <person name="Mavromatis K."/>
            <person name="Ivanova N."/>
            <person name="Brettin T."/>
            <person name="Detter J.C."/>
            <person name="Han C."/>
            <person name="Larimer F."/>
            <person name="Land M."/>
            <person name="Hauser L."/>
            <person name="Markowitz V."/>
            <person name="Cheng J.-F."/>
            <person name="Hugenholtz P."/>
            <person name="Woyke T."/>
            <person name="Wu D."/>
            <person name="Brambilla E."/>
            <person name="Klenk H.-P."/>
            <person name="Eisen J.A."/>
        </authorList>
    </citation>
    <scope>NUCLEOTIDE SEQUENCE [LARGE SCALE GENOMIC DNA]</scope>
    <source>
        <strain evidence="1">DSM 18391</strain>
        <strain evidence="3">DSM 18391 / NRRL B-41598 / KBS 63</strain>
    </source>
</reference>
<dbReference type="KEGG" id="trs:Terro_2142"/>
<accession>I3ZGP4</accession>
<organism evidence="1 3">
    <name type="scientific">Terriglobus roseus (strain DSM 18391 / NRRL B-41598 / KBS 63)</name>
    <dbReference type="NCBI Taxonomy" id="926566"/>
    <lineage>
        <taxon>Bacteria</taxon>
        <taxon>Pseudomonadati</taxon>
        <taxon>Acidobacteriota</taxon>
        <taxon>Terriglobia</taxon>
        <taxon>Terriglobales</taxon>
        <taxon>Acidobacteriaceae</taxon>
        <taxon>Terriglobus</taxon>
    </lineage>
</organism>
<dbReference type="eggNOG" id="ENOG5030ZP1">
    <property type="taxonomic scope" value="Bacteria"/>
</dbReference>
<dbReference type="PATRIC" id="fig|926566.3.peg.2112"/>
<dbReference type="EMBL" id="CP003379">
    <property type="protein sequence ID" value="AFL88753.1"/>
    <property type="molecule type" value="Genomic_DNA"/>
</dbReference>
<evidence type="ECO:0000313" key="2">
    <source>
        <dbReference type="EMBL" id="AFL88753.1"/>
    </source>
</evidence>
<dbReference type="AlphaFoldDB" id="I3ZGP4"/>